<evidence type="ECO:0000256" key="4">
    <source>
        <dbReference type="ARBA" id="ARBA00023136"/>
    </source>
</evidence>
<reference evidence="10" key="1">
    <citation type="submission" date="2010-09" db="EMBL/GenBank/DDBJ databases">
        <title>Complete sequence of chromosome2 of Burkholderia sp. CCGE1003.</title>
        <authorList>
            <consortium name="US DOE Joint Genome Institute"/>
            <person name="Lucas S."/>
            <person name="Copeland A."/>
            <person name="Lapidus A."/>
            <person name="Cheng J.-F."/>
            <person name="Bruce D."/>
            <person name="Goodwin L."/>
            <person name="Pitluck S."/>
            <person name="Daligault H."/>
            <person name="Davenport K."/>
            <person name="Detter J.C."/>
            <person name="Han C."/>
            <person name="Tapia R."/>
            <person name="Land M."/>
            <person name="Hauser L."/>
            <person name="Jeffries C."/>
            <person name="Kyrpides N."/>
            <person name="Ivanova N."/>
            <person name="Ovchinnikova G."/>
            <person name="Martinez-Romero E."/>
            <person name="Rogel M.A."/>
            <person name="Auchtung J."/>
            <person name="Tiedje J.M."/>
            <person name="Woyke T."/>
        </authorList>
    </citation>
    <scope>NUCLEOTIDE SEQUENCE</scope>
    <source>
        <strain evidence="10">CCGE1003</strain>
    </source>
</reference>
<comment type="subcellular location">
    <subcellularLocation>
        <location evidence="1">Membrane</location>
        <topology evidence="1">Peripheral membrane protein</topology>
    </subcellularLocation>
</comment>
<proteinExistence type="predicted"/>
<dbReference type="Pfam" id="PF13193">
    <property type="entry name" value="AMP-binding_C"/>
    <property type="match status" value="1"/>
</dbReference>
<evidence type="ECO:0000256" key="5">
    <source>
        <dbReference type="ARBA" id="ARBA00026121"/>
    </source>
</evidence>
<name>E1THR9_BURSG</name>
<dbReference type="InterPro" id="IPR045851">
    <property type="entry name" value="AMP-bd_C_sf"/>
</dbReference>
<dbReference type="InterPro" id="IPR000873">
    <property type="entry name" value="AMP-dep_synth/lig_dom"/>
</dbReference>
<organism evidence="10">
    <name type="scientific">Burkholderia sp. (strain CCGE1003)</name>
    <dbReference type="NCBI Taxonomy" id="640512"/>
    <lineage>
        <taxon>Bacteria</taxon>
        <taxon>Pseudomonadati</taxon>
        <taxon>Pseudomonadota</taxon>
        <taxon>Betaproteobacteria</taxon>
        <taxon>Burkholderiales</taxon>
        <taxon>Burkholderiaceae</taxon>
        <taxon>Burkholderia</taxon>
    </lineage>
</organism>
<dbReference type="Pfam" id="PF00501">
    <property type="entry name" value="AMP-binding"/>
    <property type="match status" value="1"/>
</dbReference>
<keyword evidence="4" id="KW-0472">Membrane</keyword>
<feature type="domain" description="AMP-binding enzyme C-terminal" evidence="9">
    <location>
        <begin position="471"/>
        <end position="545"/>
    </location>
</feature>
<dbReference type="eggNOG" id="COG0318">
    <property type="taxonomic scope" value="Bacteria"/>
</dbReference>
<evidence type="ECO:0000313" key="10">
    <source>
        <dbReference type="EMBL" id="ADN60678.1"/>
    </source>
</evidence>
<dbReference type="PANTHER" id="PTHR43767:SF8">
    <property type="entry name" value="LONG-CHAIN-FATTY-ACID--COA LIGASE"/>
    <property type="match status" value="1"/>
</dbReference>
<dbReference type="KEGG" id="bgf:BC1003_4749"/>
<evidence type="ECO:0000256" key="7">
    <source>
        <dbReference type="ARBA" id="ARBA00042773"/>
    </source>
</evidence>
<comment type="pathway">
    <text evidence="2">Lipid metabolism; fatty acid beta-oxidation.</text>
</comment>
<keyword evidence="3 10" id="KW-0436">Ligase</keyword>
<evidence type="ECO:0000256" key="3">
    <source>
        <dbReference type="ARBA" id="ARBA00022598"/>
    </source>
</evidence>
<dbReference type="Gene3D" id="3.40.50.12780">
    <property type="entry name" value="N-terminal domain of ligase-like"/>
    <property type="match status" value="1"/>
</dbReference>
<gene>
    <name evidence="10" type="ordered locus">BC1003_4749</name>
</gene>
<dbReference type="PANTHER" id="PTHR43767">
    <property type="entry name" value="LONG-CHAIN-FATTY-ACID--COA LIGASE"/>
    <property type="match status" value="1"/>
</dbReference>
<dbReference type="GO" id="GO:0016020">
    <property type="term" value="C:membrane"/>
    <property type="evidence" value="ECO:0007669"/>
    <property type="project" value="UniProtKB-SubCell"/>
</dbReference>
<dbReference type="Gene3D" id="3.30.300.30">
    <property type="match status" value="1"/>
</dbReference>
<accession>E1THR9</accession>
<dbReference type="InterPro" id="IPR042099">
    <property type="entry name" value="ANL_N_sf"/>
</dbReference>
<evidence type="ECO:0000259" key="9">
    <source>
        <dbReference type="Pfam" id="PF13193"/>
    </source>
</evidence>
<dbReference type="PROSITE" id="PS00455">
    <property type="entry name" value="AMP_BINDING"/>
    <property type="match status" value="1"/>
</dbReference>
<evidence type="ECO:0000259" key="8">
    <source>
        <dbReference type="Pfam" id="PF00501"/>
    </source>
</evidence>
<evidence type="ECO:0000256" key="6">
    <source>
        <dbReference type="ARBA" id="ARBA00039545"/>
    </source>
</evidence>
<dbReference type="EC" id="6.2.1.3" evidence="5"/>
<evidence type="ECO:0000256" key="2">
    <source>
        <dbReference type="ARBA" id="ARBA00005005"/>
    </source>
</evidence>
<dbReference type="HOGENOM" id="CLU_000022_59_9_4"/>
<dbReference type="SUPFAM" id="SSF56801">
    <property type="entry name" value="Acetyl-CoA synthetase-like"/>
    <property type="match status" value="1"/>
</dbReference>
<feature type="domain" description="AMP-dependent synthetase/ligase" evidence="8">
    <location>
        <begin position="31"/>
        <end position="420"/>
    </location>
</feature>
<dbReference type="InterPro" id="IPR025110">
    <property type="entry name" value="AMP-bd_C"/>
</dbReference>
<sequence length="552" mass="59647">MMRPETVATPLPASSAATIDARSVRTLPEMFEIACEHYAERPAFSSFSHTLSYRDLALHVQRFSTFLVNEFRLAPLERVALILPNGLPYVVAFYGVLSAGLIVVNVNPLATPREIEIQLRTAEVSAIIVVENVACKLDDILDESRAKAVISVAVGDLLPLPRRMAIDFVQRVIRDSIPTAKREYRTLAAALSHGYPVERAHFRACLDDVALLQYTGGTTGTPKCAMLTHRNLGSNVAQIRAWLGPAFCSAPQTIVTPLPFFHIFALTASLLTFVEIGGHNVLVTDPRDSAAIVKTLRRTRPTALIGVNTLFNALLAAPHFAEVDWSRLRLVIGGGAAIQPSIATQWQSVTGVPIIEGYGLTEASPVVCANPVDAGQFSGSVGYPLPSTEISIRDDDKAAVATGVIGEVWVRGPQVMRGYWMNPAETSEAISPDGWLRTGDVGYLTPARMLVLVDRKKDVVVVSGFKVYPSEVEAVVRTLGGVSAAAAVGVPDERTGQAVKLFVVRSSADLTAAAVLEHCRANLSAYKVPRSIEFRDTLPLNQLGKVLRRILT</sequence>
<dbReference type="AlphaFoldDB" id="E1THR9"/>
<evidence type="ECO:0000256" key="1">
    <source>
        <dbReference type="ARBA" id="ARBA00004170"/>
    </source>
</evidence>
<protein>
    <recommendedName>
        <fullName evidence="6">Long-chain-fatty-acid--CoA ligase</fullName>
        <ecNumber evidence="5">6.2.1.3</ecNumber>
    </recommendedName>
    <alternativeName>
        <fullName evidence="7">Long-chain acyl-CoA synthetase</fullName>
    </alternativeName>
</protein>
<dbReference type="EMBL" id="CP002218">
    <property type="protein sequence ID" value="ADN60678.1"/>
    <property type="molecule type" value="Genomic_DNA"/>
</dbReference>
<dbReference type="InterPro" id="IPR020845">
    <property type="entry name" value="AMP-binding_CS"/>
</dbReference>
<dbReference type="GO" id="GO:0004467">
    <property type="term" value="F:long-chain fatty acid-CoA ligase activity"/>
    <property type="evidence" value="ECO:0007669"/>
    <property type="project" value="UniProtKB-EC"/>
</dbReference>
<dbReference type="STRING" id="640512.BC1003_4749"/>
<dbReference type="InterPro" id="IPR050237">
    <property type="entry name" value="ATP-dep_AMP-bd_enzyme"/>
</dbReference>